<reference evidence="3 4" key="1">
    <citation type="journal article" date="2008" name="J. Biotechnol.">
        <title>Ultrafast pyrosequencing of Corynebacterium kroppenstedtii DSM44385 revealed insights into the physiology of a lipophilic corynebacterium that lacks mycolic acids.</title>
        <authorList>
            <person name="Tauch A."/>
            <person name="Schneider J."/>
            <person name="Szczepanowski R."/>
            <person name="Tilker A."/>
            <person name="Viehoever P."/>
            <person name="Gartemann K.-H."/>
            <person name="Arnold W."/>
            <person name="Blom J."/>
            <person name="Brinkrolf K."/>
            <person name="Brune I."/>
            <person name="Goetker S."/>
            <person name="Weisshaar B."/>
            <person name="Goesmann A."/>
            <person name="Droege M."/>
            <person name="Puehler A."/>
        </authorList>
    </citation>
    <scope>NUCLEOTIDE SEQUENCE [LARGE SCALE GENOMIC DNA]</scope>
    <source>
        <strain evidence="4">DSM 44385 / JCM 11950 / CIP 105744 / CCUG 35717</strain>
    </source>
</reference>
<keyword evidence="2" id="KW-0812">Transmembrane</keyword>
<feature type="transmembrane region" description="Helical" evidence="2">
    <location>
        <begin position="76"/>
        <end position="95"/>
    </location>
</feature>
<evidence type="ECO:0000256" key="2">
    <source>
        <dbReference type="SAM" id="Phobius"/>
    </source>
</evidence>
<keyword evidence="3" id="KW-0378">Hydrolase</keyword>
<proteinExistence type="predicted"/>
<keyword evidence="2" id="KW-0472">Membrane</keyword>
<sequence length="121" mass="13743">MPTQTPTLTRRYSAHPVQRHVSHKNGHAEPATNRRVVQKNRPHPRAHRGGPAVRAYPARRYAQPCRRSIFPERRRIAAYSVVIGLLMGASLYYAWEEPRDADMNQETPYSQSVIVTPSGEG</sequence>
<protein>
    <submittedName>
        <fullName evidence="3">Cell wall hydrolase interfering with FtsZ ring assembly</fullName>
    </submittedName>
</protein>
<dbReference type="EMBL" id="CP001620">
    <property type="protein sequence ID" value="ACR17839.1"/>
    <property type="molecule type" value="Genomic_DNA"/>
</dbReference>
<name>C4LJ34_CORK4</name>
<accession>C4LJ34</accession>
<evidence type="ECO:0000313" key="3">
    <source>
        <dbReference type="EMBL" id="ACR17839.1"/>
    </source>
</evidence>
<dbReference type="KEGG" id="ckp:ckrop_2122"/>
<dbReference type="AlphaFoldDB" id="C4LJ34"/>
<dbReference type="GO" id="GO:0016787">
    <property type="term" value="F:hydrolase activity"/>
    <property type="evidence" value="ECO:0007669"/>
    <property type="project" value="UniProtKB-KW"/>
</dbReference>
<organism evidence="3 4">
    <name type="scientific">Corynebacterium kroppenstedtii (strain DSM 44385 / JCM 11950 / CIP 105744 / CCUG 35717)</name>
    <dbReference type="NCBI Taxonomy" id="645127"/>
    <lineage>
        <taxon>Bacteria</taxon>
        <taxon>Bacillati</taxon>
        <taxon>Actinomycetota</taxon>
        <taxon>Actinomycetes</taxon>
        <taxon>Mycobacteriales</taxon>
        <taxon>Corynebacteriaceae</taxon>
        <taxon>Corynebacterium</taxon>
    </lineage>
</organism>
<dbReference type="Proteomes" id="UP000001473">
    <property type="component" value="Chromosome"/>
</dbReference>
<keyword evidence="2" id="KW-1133">Transmembrane helix</keyword>
<feature type="compositionally biased region" description="Polar residues" evidence="1">
    <location>
        <begin position="1"/>
        <end position="10"/>
    </location>
</feature>
<dbReference type="HOGENOM" id="CLU_2034144_0_0_11"/>
<evidence type="ECO:0000313" key="4">
    <source>
        <dbReference type="Proteomes" id="UP000001473"/>
    </source>
</evidence>
<keyword evidence="4" id="KW-1185">Reference proteome</keyword>
<feature type="compositionally biased region" description="Basic residues" evidence="1">
    <location>
        <begin position="36"/>
        <end position="48"/>
    </location>
</feature>
<feature type="compositionally biased region" description="Low complexity" evidence="1">
    <location>
        <begin position="49"/>
        <end position="58"/>
    </location>
</feature>
<gene>
    <name evidence="3" type="primary">divS</name>
    <name evidence="3" type="ordered locus">ckrop_2122</name>
</gene>
<evidence type="ECO:0000256" key="1">
    <source>
        <dbReference type="SAM" id="MobiDB-lite"/>
    </source>
</evidence>
<feature type="region of interest" description="Disordered" evidence="1">
    <location>
        <begin position="1"/>
        <end position="58"/>
    </location>
</feature>